<gene>
    <name evidence="1" type="ORF">F7732_12665</name>
</gene>
<keyword evidence="2" id="KW-1185">Reference proteome</keyword>
<dbReference type="RefSeq" id="WP_151574358.1">
    <property type="nucleotide sequence ID" value="NZ_WBOT01000003.1"/>
</dbReference>
<dbReference type="Proteomes" id="UP000441354">
    <property type="component" value="Unassembled WGS sequence"/>
</dbReference>
<sequence length="270" mass="31896">MYLTPQEYEVQSALNRFWDANYTQEYTADERNQLAEDFTLEWLDPSKIKIDKPFIRHPATRKRERSRSCTVADVLADFIMRVDQVAERQQEYPVTNPDRSVRDDRDRMQKERSIFFQYEMDAMVEGDVMPSGLVTELQLADDSIEDILFAEVAPDIEAFRQELRRVKQNAEFYTTTLAEKYGYQRKDVLRRIRKLDLSRVRECKVCGSAFYAHDYRRHICDMQQGIVAYKEGDRRKYKLSDKSACELENERKTALNRGKTPILAEENSII</sequence>
<comment type="caution">
    <text evidence="1">The sequence shown here is derived from an EMBL/GenBank/DDBJ whole genome shotgun (WGS) entry which is preliminary data.</text>
</comment>
<evidence type="ECO:0000313" key="2">
    <source>
        <dbReference type="Proteomes" id="UP000441354"/>
    </source>
</evidence>
<name>A0A7V7UVE4_9BACI</name>
<evidence type="ECO:0000313" key="1">
    <source>
        <dbReference type="EMBL" id="KAB2332927.1"/>
    </source>
</evidence>
<dbReference type="EMBL" id="WBOT01000003">
    <property type="protein sequence ID" value="KAB2332927.1"/>
    <property type="molecule type" value="Genomic_DNA"/>
</dbReference>
<dbReference type="AlphaFoldDB" id="A0A7V7UVE4"/>
<proteinExistence type="predicted"/>
<organism evidence="1 2">
    <name type="scientific">Bacillus mesophilum</name>
    <dbReference type="NCBI Taxonomy" id="1071718"/>
    <lineage>
        <taxon>Bacteria</taxon>
        <taxon>Bacillati</taxon>
        <taxon>Bacillota</taxon>
        <taxon>Bacilli</taxon>
        <taxon>Bacillales</taxon>
        <taxon>Bacillaceae</taxon>
        <taxon>Bacillus</taxon>
    </lineage>
</organism>
<protein>
    <submittedName>
        <fullName evidence="1">Uncharacterized protein</fullName>
    </submittedName>
</protein>
<reference evidence="1 2" key="1">
    <citation type="journal article" date="2014" name="Arch. Microbiol.">
        <title>Bacillus mesophilum sp. nov., strain IITR-54T, a novel 4-chlorobiphenyl dechlorinating bacterium.</title>
        <authorList>
            <person name="Manickam N."/>
            <person name="Singh N.K."/>
            <person name="Bajaj A."/>
            <person name="Kumar R.M."/>
            <person name="Kaur G."/>
            <person name="Kaur N."/>
            <person name="Bala M."/>
            <person name="Kumar A."/>
            <person name="Mayilraj S."/>
        </authorList>
    </citation>
    <scope>NUCLEOTIDE SEQUENCE [LARGE SCALE GENOMIC DNA]</scope>
    <source>
        <strain evidence="1 2">IITR-54</strain>
    </source>
</reference>
<dbReference type="OrthoDB" id="2942296at2"/>
<accession>A0A7V7UVE4</accession>